<keyword evidence="3 6" id="KW-0812">Transmembrane</keyword>
<dbReference type="AlphaFoldDB" id="A0A2U2DS85"/>
<evidence type="ECO:0000256" key="2">
    <source>
        <dbReference type="ARBA" id="ARBA00007524"/>
    </source>
</evidence>
<accession>A0A2U2DS85</accession>
<comment type="similarity">
    <text evidence="2">Belongs to the TspO/BZRP family.</text>
</comment>
<dbReference type="CDD" id="cd15904">
    <property type="entry name" value="TSPO_MBR"/>
    <property type="match status" value="1"/>
</dbReference>
<comment type="subcellular location">
    <subcellularLocation>
        <location evidence="1">Membrane</location>
        <topology evidence="1">Multi-pass membrane protein</topology>
    </subcellularLocation>
</comment>
<feature type="transmembrane region" description="Helical" evidence="6">
    <location>
        <begin position="128"/>
        <end position="149"/>
    </location>
</feature>
<sequence>MKTTTIHALFIAAALGGGLAIGYLFLPGEWYQSLVKPFFTPPNWLFAPAWSILYVLIGIAGARTFIRERASPPMALWVSQMVLNFLWSPVFFGAQRPALGLGIIILLLLSILLFIIRRWRLDRVSALLFVPYALWVSFATLLNASIVYLN</sequence>
<reference evidence="7 8" key="1">
    <citation type="submission" date="2018-05" db="EMBL/GenBank/DDBJ databases">
        <title>The draft genome of strain NS-104.</title>
        <authorList>
            <person name="Hang P."/>
            <person name="Jiang J."/>
        </authorList>
    </citation>
    <scope>NUCLEOTIDE SEQUENCE [LARGE SCALE GENOMIC DNA]</scope>
    <source>
        <strain evidence="7 8">NS-104</strain>
    </source>
</reference>
<dbReference type="GO" id="GO:0016020">
    <property type="term" value="C:membrane"/>
    <property type="evidence" value="ECO:0007669"/>
    <property type="project" value="UniProtKB-SubCell"/>
</dbReference>
<evidence type="ECO:0000256" key="4">
    <source>
        <dbReference type="ARBA" id="ARBA00022989"/>
    </source>
</evidence>
<dbReference type="InterPro" id="IPR004307">
    <property type="entry name" value="TspO_MBR"/>
</dbReference>
<feature type="transmembrane region" description="Helical" evidence="6">
    <location>
        <begin position="44"/>
        <end position="62"/>
    </location>
</feature>
<evidence type="ECO:0000313" key="7">
    <source>
        <dbReference type="EMBL" id="PWE56174.1"/>
    </source>
</evidence>
<dbReference type="RefSeq" id="WP_109458494.1">
    <property type="nucleotide sequence ID" value="NZ_QFBC01000004.1"/>
</dbReference>
<keyword evidence="7" id="KW-0418">Kinase</keyword>
<keyword evidence="7" id="KW-0808">Transferase</keyword>
<evidence type="ECO:0000256" key="3">
    <source>
        <dbReference type="ARBA" id="ARBA00022692"/>
    </source>
</evidence>
<dbReference type="GO" id="GO:0033013">
    <property type="term" value="P:tetrapyrrole metabolic process"/>
    <property type="evidence" value="ECO:0007669"/>
    <property type="project" value="UniProtKB-ARBA"/>
</dbReference>
<keyword evidence="5 6" id="KW-0472">Membrane</keyword>
<evidence type="ECO:0000313" key="8">
    <source>
        <dbReference type="Proteomes" id="UP000245252"/>
    </source>
</evidence>
<dbReference type="EMBL" id="QFBC01000004">
    <property type="protein sequence ID" value="PWE56174.1"/>
    <property type="molecule type" value="Genomic_DNA"/>
</dbReference>
<organism evidence="7 8">
    <name type="scientific">Metarhizobium album</name>
    <dbReference type="NCBI Taxonomy" id="2182425"/>
    <lineage>
        <taxon>Bacteria</taxon>
        <taxon>Pseudomonadati</taxon>
        <taxon>Pseudomonadota</taxon>
        <taxon>Alphaproteobacteria</taxon>
        <taxon>Hyphomicrobiales</taxon>
        <taxon>Rhizobiaceae</taxon>
        <taxon>Metarhizobium</taxon>
    </lineage>
</organism>
<protein>
    <submittedName>
        <fullName evidence="7">Sensor histidine kinase</fullName>
    </submittedName>
</protein>
<dbReference type="OrthoDB" id="9795496at2"/>
<feature type="transmembrane region" description="Helical" evidence="6">
    <location>
        <begin position="74"/>
        <end position="92"/>
    </location>
</feature>
<name>A0A2U2DS85_9HYPH</name>
<comment type="caution">
    <text evidence="7">The sequence shown here is derived from an EMBL/GenBank/DDBJ whole genome shotgun (WGS) entry which is preliminary data.</text>
</comment>
<keyword evidence="4 6" id="KW-1133">Transmembrane helix</keyword>
<dbReference type="PANTHER" id="PTHR10057">
    <property type="entry name" value="PERIPHERAL-TYPE BENZODIAZEPINE RECEPTOR"/>
    <property type="match status" value="1"/>
</dbReference>
<dbReference type="FunFam" id="1.20.1260.100:FF:000001">
    <property type="entry name" value="translocator protein 2"/>
    <property type="match status" value="1"/>
</dbReference>
<dbReference type="GO" id="GO:0016301">
    <property type="term" value="F:kinase activity"/>
    <property type="evidence" value="ECO:0007669"/>
    <property type="project" value="UniProtKB-KW"/>
</dbReference>
<proteinExistence type="inferred from homology"/>
<dbReference type="PIRSF" id="PIRSF005859">
    <property type="entry name" value="PBR"/>
    <property type="match status" value="1"/>
</dbReference>
<dbReference type="Gene3D" id="1.20.1260.100">
    <property type="entry name" value="TspO/MBR protein"/>
    <property type="match status" value="1"/>
</dbReference>
<keyword evidence="8" id="KW-1185">Reference proteome</keyword>
<evidence type="ECO:0000256" key="5">
    <source>
        <dbReference type="ARBA" id="ARBA00023136"/>
    </source>
</evidence>
<dbReference type="Pfam" id="PF03073">
    <property type="entry name" value="TspO_MBR"/>
    <property type="match status" value="1"/>
</dbReference>
<dbReference type="Proteomes" id="UP000245252">
    <property type="component" value="Unassembled WGS sequence"/>
</dbReference>
<evidence type="ECO:0000256" key="6">
    <source>
        <dbReference type="SAM" id="Phobius"/>
    </source>
</evidence>
<evidence type="ECO:0000256" key="1">
    <source>
        <dbReference type="ARBA" id="ARBA00004141"/>
    </source>
</evidence>
<gene>
    <name evidence="7" type="ORF">DEM27_12140</name>
</gene>
<dbReference type="PANTHER" id="PTHR10057:SF0">
    <property type="entry name" value="TRANSLOCATOR PROTEIN"/>
    <property type="match status" value="1"/>
</dbReference>
<feature type="transmembrane region" description="Helical" evidence="6">
    <location>
        <begin position="98"/>
        <end position="116"/>
    </location>
</feature>
<dbReference type="InterPro" id="IPR038330">
    <property type="entry name" value="TspO/MBR-related_sf"/>
</dbReference>